<reference evidence="4 5" key="1">
    <citation type="journal article" date="2019" name="Nat. Med.">
        <title>A library of human gut bacterial isolates paired with longitudinal multiomics data enables mechanistic microbiome research.</title>
        <authorList>
            <person name="Poyet M."/>
            <person name="Groussin M."/>
            <person name="Gibbons S.M."/>
            <person name="Avila-Pacheco J."/>
            <person name="Jiang X."/>
            <person name="Kearney S.M."/>
            <person name="Perrotta A.R."/>
            <person name="Berdy B."/>
            <person name="Zhao S."/>
            <person name="Lieberman T.D."/>
            <person name="Swanson P.K."/>
            <person name="Smith M."/>
            <person name="Roesemann S."/>
            <person name="Alexander J.E."/>
            <person name="Rich S.A."/>
            <person name="Livny J."/>
            <person name="Vlamakis H."/>
            <person name="Clish C."/>
            <person name="Bullock K."/>
            <person name="Deik A."/>
            <person name="Scott J."/>
            <person name="Pierce K.A."/>
            <person name="Xavier R.J."/>
            <person name="Alm E.J."/>
        </authorList>
    </citation>
    <scope>NUCLEOTIDE SEQUENCE [LARGE SCALE GENOMIC DNA]</scope>
    <source>
        <strain evidence="4 5">BIOML-A1</strain>
    </source>
</reference>
<dbReference type="InterPro" id="IPR036162">
    <property type="entry name" value="Resolvase-like_N_sf"/>
</dbReference>
<protein>
    <submittedName>
        <fullName evidence="4">Recombinase family protein</fullName>
    </submittedName>
</protein>
<dbReference type="Proteomes" id="UP000452293">
    <property type="component" value="Unassembled WGS sequence"/>
</dbReference>
<evidence type="ECO:0000313" key="5">
    <source>
        <dbReference type="Proteomes" id="UP000452293"/>
    </source>
</evidence>
<dbReference type="InterPro" id="IPR011109">
    <property type="entry name" value="DNA_bind_recombinase_dom"/>
</dbReference>
<dbReference type="SMART" id="SM00857">
    <property type="entry name" value="Resolvase"/>
    <property type="match status" value="1"/>
</dbReference>
<dbReference type="Pfam" id="PF13408">
    <property type="entry name" value="Zn_ribbon_recom"/>
    <property type="match status" value="1"/>
</dbReference>
<feature type="domain" description="Recombinase" evidence="3">
    <location>
        <begin position="176"/>
        <end position="303"/>
    </location>
</feature>
<evidence type="ECO:0000256" key="1">
    <source>
        <dbReference type="SAM" id="Coils"/>
    </source>
</evidence>
<gene>
    <name evidence="4" type="ORF">GT718_11990</name>
</gene>
<name>A0ABW9X4X0_9FIRM</name>
<dbReference type="InterPro" id="IPR050639">
    <property type="entry name" value="SSR_resolvase"/>
</dbReference>
<dbReference type="Gene3D" id="3.40.50.1390">
    <property type="entry name" value="Resolvase, N-terminal catalytic domain"/>
    <property type="match status" value="1"/>
</dbReference>
<keyword evidence="1" id="KW-0175">Coiled coil</keyword>
<dbReference type="PROSITE" id="PS51737">
    <property type="entry name" value="RECOMBINASE_DNA_BIND"/>
    <property type="match status" value="1"/>
</dbReference>
<evidence type="ECO:0000259" key="2">
    <source>
        <dbReference type="PROSITE" id="PS51736"/>
    </source>
</evidence>
<dbReference type="Pfam" id="PF07508">
    <property type="entry name" value="Recombinase"/>
    <property type="match status" value="1"/>
</dbReference>
<comment type="caution">
    <text evidence="4">The sequence shown here is derived from an EMBL/GenBank/DDBJ whole genome shotgun (WGS) entry which is preliminary data.</text>
</comment>
<dbReference type="InterPro" id="IPR025827">
    <property type="entry name" value="Zn_ribbon_recom_dom"/>
</dbReference>
<dbReference type="PANTHER" id="PTHR30461">
    <property type="entry name" value="DNA-INVERTASE FROM LAMBDOID PROPHAGE"/>
    <property type="match status" value="1"/>
</dbReference>
<feature type="coiled-coil region" evidence="1">
    <location>
        <begin position="406"/>
        <end position="468"/>
    </location>
</feature>
<feature type="domain" description="Resolvase/invertase-type recombinase catalytic" evidence="2">
    <location>
        <begin position="21"/>
        <end position="169"/>
    </location>
</feature>
<keyword evidence="5" id="KW-1185">Reference proteome</keyword>
<dbReference type="Pfam" id="PF00239">
    <property type="entry name" value="Resolvase"/>
    <property type="match status" value="1"/>
</dbReference>
<dbReference type="SUPFAM" id="SSF53041">
    <property type="entry name" value="Resolvase-like"/>
    <property type="match status" value="1"/>
</dbReference>
<evidence type="ECO:0000259" key="3">
    <source>
        <dbReference type="PROSITE" id="PS51737"/>
    </source>
</evidence>
<dbReference type="EMBL" id="WWVW01000021">
    <property type="protein sequence ID" value="MZL78070.1"/>
    <property type="molecule type" value="Genomic_DNA"/>
</dbReference>
<organism evidence="4 5">
    <name type="scientific">Blautia massiliensis</name>
    <name type="common">ex Durand et al. 2017</name>
    <dbReference type="NCBI Taxonomy" id="1737424"/>
    <lineage>
        <taxon>Bacteria</taxon>
        <taxon>Bacillati</taxon>
        <taxon>Bacillota</taxon>
        <taxon>Clostridia</taxon>
        <taxon>Lachnospirales</taxon>
        <taxon>Lachnospiraceae</taxon>
        <taxon>Blautia</taxon>
    </lineage>
</organism>
<sequence>MNVYRTREILKTCSIFDLKLKVAFYARVSTESEDQQVSIHHQDEYYRNFIAQNKNWVFVGAYIDNGISGIRTEKRDEFQRMMADAKTGKIDMIVTKEITRFARNTLDSIKYTRELLMYGVCVWFQNDNINTIDEDSELRLTIMSGIAQDESRKLSNRIKFGHAQSIKNGVVLGSRIYGYIKKDGKLTVDPKTAPMIKEIFEKYSTGEWSTSTIEKYLYKKGYRNYKGGKLSRDNIKKIIKNPKYKGYYCGGKVKVVDMFTKKQEFLPEDEWTMYKDDGNHVPQIVDESVWNKANVIMQTRSDAIKSHRTSFKQNNLFTGYIFCGDDGAPYWMKQRTARGREDVRWVCSYRIKNGAQSCNSFGIHEKELKIMLADLINKSGDIQAAIERYISLVEKNIDFSNDGAEINRLKNMVLQLEKKKDKLLDLNLDGIITNSEYLEKSEKFKNEIQNINNKLSELESKEEANKDSHLKLKEIGKILNDLQGIGPEDITKTVLGEFLDKIVINPKRPQECEILFFLKTGDVKKKSIIERGKQSCSEYFFLTIYPPTDPFCLEVRFPLYPSVSGTPSSFATSYLKRSSAPFASGTTALLEEVLLGIIHFLLGCYLV</sequence>
<dbReference type="InterPro" id="IPR006119">
    <property type="entry name" value="Resolv_N"/>
</dbReference>
<dbReference type="PANTHER" id="PTHR30461:SF23">
    <property type="entry name" value="DNA RECOMBINASE-RELATED"/>
    <property type="match status" value="1"/>
</dbReference>
<evidence type="ECO:0000313" key="4">
    <source>
        <dbReference type="EMBL" id="MZL78070.1"/>
    </source>
</evidence>
<dbReference type="Gene3D" id="3.90.1750.20">
    <property type="entry name" value="Putative Large Serine Recombinase, Chain B, Domain 2"/>
    <property type="match status" value="1"/>
</dbReference>
<dbReference type="CDD" id="cd00338">
    <property type="entry name" value="Ser_Recombinase"/>
    <property type="match status" value="1"/>
</dbReference>
<dbReference type="InterPro" id="IPR038109">
    <property type="entry name" value="DNA_bind_recomb_sf"/>
</dbReference>
<accession>A0ABW9X4X0</accession>
<dbReference type="PROSITE" id="PS51736">
    <property type="entry name" value="RECOMBINASES_3"/>
    <property type="match status" value="1"/>
</dbReference>
<proteinExistence type="predicted"/>